<organism evidence="4 5">
    <name type="scientific">Blautia difficilis</name>
    <dbReference type="NCBI Taxonomy" id="2763027"/>
    <lineage>
        <taxon>Bacteria</taxon>
        <taxon>Bacillati</taxon>
        <taxon>Bacillota</taxon>
        <taxon>Clostridia</taxon>
        <taxon>Lachnospirales</taxon>
        <taxon>Lachnospiraceae</taxon>
        <taxon>Blautia</taxon>
    </lineage>
</organism>
<keyword evidence="5" id="KW-1185">Reference proteome</keyword>
<evidence type="ECO:0000259" key="2">
    <source>
        <dbReference type="Pfam" id="PF00465"/>
    </source>
</evidence>
<evidence type="ECO:0000313" key="5">
    <source>
        <dbReference type="Proteomes" id="UP000649826"/>
    </source>
</evidence>
<dbReference type="InterPro" id="IPR018211">
    <property type="entry name" value="ADH_Fe_CS"/>
</dbReference>
<dbReference type="PROSITE" id="PS00060">
    <property type="entry name" value="ADH_IRON_2"/>
    <property type="match status" value="1"/>
</dbReference>
<accession>A0ABR7IHC4</accession>
<reference evidence="4 5" key="1">
    <citation type="submission" date="2020-08" db="EMBL/GenBank/DDBJ databases">
        <title>Genome public.</title>
        <authorList>
            <person name="Liu C."/>
            <person name="Sun Q."/>
        </authorList>
    </citation>
    <scope>NUCLEOTIDE SEQUENCE [LARGE SCALE GENOMIC DNA]</scope>
    <source>
        <strain evidence="4 5">M29</strain>
    </source>
</reference>
<dbReference type="InterPro" id="IPR056798">
    <property type="entry name" value="ADH_Fe_C"/>
</dbReference>
<dbReference type="PANTHER" id="PTHR11496:SF83">
    <property type="entry name" value="HYDROXYACID-OXOACID TRANSHYDROGENASE, MITOCHONDRIAL"/>
    <property type="match status" value="1"/>
</dbReference>
<dbReference type="EMBL" id="JACOQG010000008">
    <property type="protein sequence ID" value="MBC5779406.1"/>
    <property type="molecule type" value="Genomic_DNA"/>
</dbReference>
<dbReference type="RefSeq" id="WP_019162704.1">
    <property type="nucleotide sequence ID" value="NZ_JACOQG010000008.1"/>
</dbReference>
<keyword evidence="1" id="KW-0560">Oxidoreductase</keyword>
<dbReference type="Pfam" id="PF00465">
    <property type="entry name" value="Fe-ADH"/>
    <property type="match status" value="1"/>
</dbReference>
<dbReference type="Proteomes" id="UP000649826">
    <property type="component" value="Unassembled WGS sequence"/>
</dbReference>
<feature type="domain" description="Fe-containing alcohol dehydrogenase-like C-terminal" evidence="3">
    <location>
        <begin position="174"/>
        <end position="383"/>
    </location>
</feature>
<dbReference type="Gene3D" id="1.20.1090.10">
    <property type="entry name" value="Dehydroquinate synthase-like - alpha domain"/>
    <property type="match status" value="1"/>
</dbReference>
<dbReference type="InterPro" id="IPR039697">
    <property type="entry name" value="Alcohol_dehydrogenase_Fe"/>
</dbReference>
<name>A0ABR7IHC4_9FIRM</name>
<evidence type="ECO:0000313" key="4">
    <source>
        <dbReference type="EMBL" id="MBC5779406.1"/>
    </source>
</evidence>
<dbReference type="SUPFAM" id="SSF56796">
    <property type="entry name" value="Dehydroquinate synthase-like"/>
    <property type="match status" value="1"/>
</dbReference>
<feature type="domain" description="Alcohol dehydrogenase iron-type/glycerol dehydrogenase GldA" evidence="2">
    <location>
        <begin position="11"/>
        <end position="162"/>
    </location>
</feature>
<dbReference type="Pfam" id="PF25137">
    <property type="entry name" value="ADH_Fe_C"/>
    <property type="match status" value="1"/>
</dbReference>
<dbReference type="PROSITE" id="PS00913">
    <property type="entry name" value="ADH_IRON_1"/>
    <property type="match status" value="1"/>
</dbReference>
<gene>
    <name evidence="4" type="ORF">H8Z82_06985</name>
</gene>
<evidence type="ECO:0000256" key="1">
    <source>
        <dbReference type="ARBA" id="ARBA00023002"/>
    </source>
</evidence>
<proteinExistence type="predicted"/>
<evidence type="ECO:0000259" key="3">
    <source>
        <dbReference type="Pfam" id="PF25137"/>
    </source>
</evidence>
<dbReference type="CDD" id="cd08180">
    <property type="entry name" value="PDD"/>
    <property type="match status" value="1"/>
</dbReference>
<dbReference type="PANTHER" id="PTHR11496">
    <property type="entry name" value="ALCOHOL DEHYDROGENASE"/>
    <property type="match status" value="1"/>
</dbReference>
<protein>
    <submittedName>
        <fullName evidence="4">Iron-containing alcohol dehydrogenase</fullName>
    </submittedName>
</protein>
<dbReference type="InterPro" id="IPR001670">
    <property type="entry name" value="ADH_Fe/GldA"/>
</dbReference>
<comment type="caution">
    <text evidence="4">The sequence shown here is derived from an EMBL/GenBank/DDBJ whole genome shotgun (WGS) entry which is preliminary data.</text>
</comment>
<sequence>MNNFSTFEMKTAIHFGDNALDRLKEIPYKRVLIITDPFVVQSGMVNLITAPLNSAGIEYDIFCDVVPDAPLNKIAEGVKKFLQYQPEAVVAVGGGSAIDSSKAIREFALKINNYGKVGLIAVPTTSGTGSEVTSFAVVNDTEAHVKYPLIADSLTADEAILDAELVKSVPPAITADTGMDVFTHALESYVSIAHNEFSSALAEKAIEICGVFLLRAYLDGSDMHARKKMHVASCLAGLSFNTAGLGITHSMAHQLGAMFHIPHGRANAMLLPHIVEFNSDINKHSKSQKEYLPAVKRYANVAHILGLSNYNKVMTVRSLVNWIQFMQKEMNIPLTIQELGTITPDAYFGAIDKMADAALADACTANNPRVPAKEDIIRIYKKLWSF</sequence>
<dbReference type="Gene3D" id="3.40.50.1970">
    <property type="match status" value="1"/>
</dbReference>